<evidence type="ECO:0000313" key="2">
    <source>
        <dbReference type="EMBL" id="GMH23615.1"/>
    </source>
</evidence>
<organism evidence="2 3">
    <name type="scientific">Nepenthes gracilis</name>
    <name type="common">Slender pitcher plant</name>
    <dbReference type="NCBI Taxonomy" id="150966"/>
    <lineage>
        <taxon>Eukaryota</taxon>
        <taxon>Viridiplantae</taxon>
        <taxon>Streptophyta</taxon>
        <taxon>Embryophyta</taxon>
        <taxon>Tracheophyta</taxon>
        <taxon>Spermatophyta</taxon>
        <taxon>Magnoliopsida</taxon>
        <taxon>eudicotyledons</taxon>
        <taxon>Gunneridae</taxon>
        <taxon>Pentapetalae</taxon>
        <taxon>Caryophyllales</taxon>
        <taxon>Nepenthaceae</taxon>
        <taxon>Nepenthes</taxon>
    </lineage>
</organism>
<feature type="region of interest" description="Disordered" evidence="1">
    <location>
        <begin position="1"/>
        <end position="93"/>
    </location>
</feature>
<dbReference type="EMBL" id="BSYO01000026">
    <property type="protein sequence ID" value="GMH23615.1"/>
    <property type="molecule type" value="Genomic_DNA"/>
</dbReference>
<proteinExistence type="predicted"/>
<dbReference type="AlphaFoldDB" id="A0AAD3T558"/>
<accession>A0AAD3T558</accession>
<keyword evidence="3" id="KW-1185">Reference proteome</keyword>
<dbReference type="Proteomes" id="UP001279734">
    <property type="component" value="Unassembled WGS sequence"/>
</dbReference>
<reference evidence="2" key="1">
    <citation type="submission" date="2023-05" db="EMBL/GenBank/DDBJ databases">
        <title>Nepenthes gracilis genome sequencing.</title>
        <authorList>
            <person name="Fukushima K."/>
        </authorList>
    </citation>
    <scope>NUCLEOTIDE SEQUENCE</scope>
    <source>
        <strain evidence="2">SING2019-196</strain>
    </source>
</reference>
<evidence type="ECO:0000256" key="1">
    <source>
        <dbReference type="SAM" id="MobiDB-lite"/>
    </source>
</evidence>
<sequence length="134" mass="13453">MVADPRVDGAVPSSKAHRSRLKKAGRVGDKGGKVGLWAGFPLSQGRHGGGRASAASGISGLDSRSPPLPNLAEARPLNGGGDGGPLAGRVGDKGGKVGFVGRFSFESRKAGGPSLCGIGHLRAWTADPRPCPPP</sequence>
<protein>
    <submittedName>
        <fullName evidence="2">Uncharacterized protein</fullName>
    </submittedName>
</protein>
<feature type="compositionally biased region" description="Basic residues" evidence="1">
    <location>
        <begin position="15"/>
        <end position="25"/>
    </location>
</feature>
<evidence type="ECO:0000313" key="3">
    <source>
        <dbReference type="Proteomes" id="UP001279734"/>
    </source>
</evidence>
<comment type="caution">
    <text evidence="2">The sequence shown here is derived from an EMBL/GenBank/DDBJ whole genome shotgun (WGS) entry which is preliminary data.</text>
</comment>
<gene>
    <name evidence="2" type="ORF">Nepgr_025458</name>
</gene>
<name>A0AAD3T558_NEPGR</name>